<gene>
    <name evidence="9" type="ORF">GCM10007939_04280</name>
</gene>
<dbReference type="SUPFAM" id="SSF56235">
    <property type="entry name" value="N-terminal nucleophile aminohydrolases (Ntn hydrolases)"/>
    <property type="match status" value="1"/>
</dbReference>
<evidence type="ECO:0000313" key="9">
    <source>
        <dbReference type="EMBL" id="GLQ34145.1"/>
    </source>
</evidence>
<accession>A0ABQ5VRU7</accession>
<dbReference type="EMBL" id="BSNN01000002">
    <property type="protein sequence ID" value="GLQ34145.1"/>
    <property type="molecule type" value="Genomic_DNA"/>
</dbReference>
<dbReference type="CDD" id="cd00712">
    <property type="entry name" value="AsnB"/>
    <property type="match status" value="1"/>
</dbReference>
<evidence type="ECO:0000256" key="3">
    <source>
        <dbReference type="ARBA" id="ARBA00012737"/>
    </source>
</evidence>
<dbReference type="InterPro" id="IPR006426">
    <property type="entry name" value="Asn_synth_AEB"/>
</dbReference>
<keyword evidence="6" id="KW-0315">Glutamine amidotransferase</keyword>
<dbReference type="Gene3D" id="3.40.50.620">
    <property type="entry name" value="HUPs"/>
    <property type="match status" value="1"/>
</dbReference>
<evidence type="ECO:0000256" key="1">
    <source>
        <dbReference type="ARBA" id="ARBA00005187"/>
    </source>
</evidence>
<comment type="catalytic activity">
    <reaction evidence="7">
        <text>L-aspartate + L-glutamine + ATP + H2O = L-asparagine + L-glutamate + AMP + diphosphate + H(+)</text>
        <dbReference type="Rhea" id="RHEA:12228"/>
        <dbReference type="ChEBI" id="CHEBI:15377"/>
        <dbReference type="ChEBI" id="CHEBI:15378"/>
        <dbReference type="ChEBI" id="CHEBI:29985"/>
        <dbReference type="ChEBI" id="CHEBI:29991"/>
        <dbReference type="ChEBI" id="CHEBI:30616"/>
        <dbReference type="ChEBI" id="CHEBI:33019"/>
        <dbReference type="ChEBI" id="CHEBI:58048"/>
        <dbReference type="ChEBI" id="CHEBI:58359"/>
        <dbReference type="ChEBI" id="CHEBI:456215"/>
        <dbReference type="EC" id="6.3.5.4"/>
    </reaction>
</comment>
<dbReference type="InterPro" id="IPR017932">
    <property type="entry name" value="GATase_2_dom"/>
</dbReference>
<dbReference type="SUPFAM" id="SSF52402">
    <property type="entry name" value="Adenine nucleotide alpha hydrolases-like"/>
    <property type="match status" value="1"/>
</dbReference>
<evidence type="ECO:0000256" key="6">
    <source>
        <dbReference type="ARBA" id="ARBA00022962"/>
    </source>
</evidence>
<organism evidence="9 10">
    <name type="scientific">Amylibacter marinus</name>
    <dbReference type="NCBI Taxonomy" id="1475483"/>
    <lineage>
        <taxon>Bacteria</taxon>
        <taxon>Pseudomonadati</taxon>
        <taxon>Pseudomonadota</taxon>
        <taxon>Alphaproteobacteria</taxon>
        <taxon>Rhodobacterales</taxon>
        <taxon>Paracoccaceae</taxon>
        <taxon>Amylibacter</taxon>
    </lineage>
</organism>
<dbReference type="Proteomes" id="UP001156694">
    <property type="component" value="Unassembled WGS sequence"/>
</dbReference>
<feature type="domain" description="Glutamine amidotransferase type-2" evidence="8">
    <location>
        <begin position="2"/>
        <end position="214"/>
    </location>
</feature>
<dbReference type="Pfam" id="PF13537">
    <property type="entry name" value="GATase_7"/>
    <property type="match status" value="1"/>
</dbReference>
<comment type="caution">
    <text evidence="9">The sequence shown here is derived from an EMBL/GenBank/DDBJ whole genome shotgun (WGS) entry which is preliminary data.</text>
</comment>
<dbReference type="InterPro" id="IPR051786">
    <property type="entry name" value="ASN_synthetase/amidase"/>
</dbReference>
<dbReference type="InterPro" id="IPR029055">
    <property type="entry name" value="Ntn_hydrolases_N"/>
</dbReference>
<evidence type="ECO:0000256" key="7">
    <source>
        <dbReference type="ARBA" id="ARBA00048741"/>
    </source>
</evidence>
<dbReference type="Gene3D" id="3.60.20.10">
    <property type="entry name" value="Glutamine Phosphoribosylpyrophosphate, subunit 1, domain 1"/>
    <property type="match status" value="1"/>
</dbReference>
<name>A0ABQ5VRU7_9RHOB</name>
<protein>
    <recommendedName>
        <fullName evidence="3">asparagine synthase (glutamine-hydrolyzing)</fullName>
        <ecNumber evidence="3">6.3.5.4</ecNumber>
    </recommendedName>
</protein>
<evidence type="ECO:0000256" key="5">
    <source>
        <dbReference type="ARBA" id="ARBA00022840"/>
    </source>
</evidence>
<dbReference type="PANTHER" id="PTHR43284:SF1">
    <property type="entry name" value="ASPARAGINE SYNTHETASE"/>
    <property type="match status" value="1"/>
</dbReference>
<dbReference type="PANTHER" id="PTHR43284">
    <property type="entry name" value="ASPARAGINE SYNTHETASE (GLUTAMINE-HYDROLYZING)"/>
    <property type="match status" value="1"/>
</dbReference>
<dbReference type="Pfam" id="PF00733">
    <property type="entry name" value="Asn_synthase"/>
    <property type="match status" value="1"/>
</dbReference>
<evidence type="ECO:0000256" key="4">
    <source>
        <dbReference type="ARBA" id="ARBA00022741"/>
    </source>
</evidence>
<evidence type="ECO:0000259" key="8">
    <source>
        <dbReference type="PROSITE" id="PS51278"/>
    </source>
</evidence>
<dbReference type="PIRSF" id="PIRSF001589">
    <property type="entry name" value="Asn_synthetase_glu-h"/>
    <property type="match status" value="1"/>
</dbReference>
<keyword evidence="5" id="KW-0067">ATP-binding</keyword>
<dbReference type="RefSeq" id="WP_284375746.1">
    <property type="nucleotide sequence ID" value="NZ_BSNN01000002.1"/>
</dbReference>
<sequence length="623" mass="70458">MSGIVGLFQFENKDIDQTVLAAMMSTLRRQGPDAQAYWMQGNVALGHTLLGSTRCSFREQQPATRDQQVWISADARIDDQATLRTKLAQEGIQIESDATDDHLILMAYGCWGTDCLNHLIGDFAFVLWDQRRKIMLAATDHFGVSPLYYTERQGGFGISNNLACLRLHPEVSDRLDEHTIGDYLLYRMNHNPCSTTLADIKKLPAGHRIIVTDNSVKVDRYWSAPTPNYIRRSEAEQAEMFNHLFTAAVSDRLRADSAGTHMSGGMDSTSISAVLSELKAQGKTKDIQAYNHASHLDDHNLEQGFAEETAQKLGLPLQVHRGDREIGLNQLFNPADFTPEPSVMQVNSARYHIFTDCSARGRTLFAGFGGDPLLAADASYWAALRTSGQIRHYIADIGLQLRIQGRLPRALLPDRLNKYSKSIKGYRQQPIPSWIGASFVSRTGLNNRHRELFQEAEIYPDQRIGMTKHALWRRIFEWHSPAVSLHPLKVRFPFFDVRLLEWAQSVPQYPWFEKKYLLRKIMQGRLPQSVLNRAKTPMPGSVMVANAKREGLPKMYAELAVDPILSDYVDIGKISAMVSEPEHLTAVHAKSIVRLSSLAYWLRLNLSNRNVTNAKLSEFQRRQ</sequence>
<dbReference type="InterPro" id="IPR001962">
    <property type="entry name" value="Asn_synthase"/>
</dbReference>
<keyword evidence="4" id="KW-0547">Nucleotide-binding</keyword>
<comment type="similarity">
    <text evidence="2">Belongs to the asparagine synthetase family.</text>
</comment>
<evidence type="ECO:0000313" key="10">
    <source>
        <dbReference type="Proteomes" id="UP001156694"/>
    </source>
</evidence>
<comment type="pathway">
    <text evidence="1">Amino-acid biosynthesis; L-asparagine biosynthesis; L-asparagine from L-aspartate (L-Gln route): step 1/1.</text>
</comment>
<keyword evidence="10" id="KW-1185">Reference proteome</keyword>
<evidence type="ECO:0000256" key="2">
    <source>
        <dbReference type="ARBA" id="ARBA00005752"/>
    </source>
</evidence>
<dbReference type="InterPro" id="IPR033738">
    <property type="entry name" value="AsnB_N"/>
</dbReference>
<dbReference type="PROSITE" id="PS51278">
    <property type="entry name" value="GATASE_TYPE_2"/>
    <property type="match status" value="1"/>
</dbReference>
<dbReference type="InterPro" id="IPR014729">
    <property type="entry name" value="Rossmann-like_a/b/a_fold"/>
</dbReference>
<dbReference type="EC" id="6.3.5.4" evidence="3"/>
<proteinExistence type="inferred from homology"/>
<reference evidence="10" key="1">
    <citation type="journal article" date="2019" name="Int. J. Syst. Evol. Microbiol.">
        <title>The Global Catalogue of Microorganisms (GCM) 10K type strain sequencing project: providing services to taxonomists for standard genome sequencing and annotation.</title>
        <authorList>
            <consortium name="The Broad Institute Genomics Platform"/>
            <consortium name="The Broad Institute Genome Sequencing Center for Infectious Disease"/>
            <person name="Wu L."/>
            <person name="Ma J."/>
        </authorList>
    </citation>
    <scope>NUCLEOTIDE SEQUENCE [LARGE SCALE GENOMIC DNA]</scope>
    <source>
        <strain evidence="10">NBRC 110140</strain>
    </source>
</reference>